<dbReference type="PANTHER" id="PTHR14387">
    <property type="entry name" value="THADA/DEATH RECEPTOR INTERACTING PROTEIN"/>
    <property type="match status" value="1"/>
</dbReference>
<proteinExistence type="predicted"/>
<keyword evidence="2" id="KW-1185">Reference proteome</keyword>
<dbReference type="Proteomes" id="UP000076858">
    <property type="component" value="Unassembled WGS sequence"/>
</dbReference>
<organism evidence="1 2">
    <name type="scientific">Daphnia magna</name>
    <dbReference type="NCBI Taxonomy" id="35525"/>
    <lineage>
        <taxon>Eukaryota</taxon>
        <taxon>Metazoa</taxon>
        <taxon>Ecdysozoa</taxon>
        <taxon>Arthropoda</taxon>
        <taxon>Crustacea</taxon>
        <taxon>Branchiopoda</taxon>
        <taxon>Diplostraca</taxon>
        <taxon>Cladocera</taxon>
        <taxon>Anomopoda</taxon>
        <taxon>Daphniidae</taxon>
        <taxon>Daphnia</taxon>
    </lineage>
</organism>
<dbReference type="InterPro" id="IPR051954">
    <property type="entry name" value="tRNA_methyltransferase_THADA"/>
</dbReference>
<sequence length="226" mass="25347">MDPNLDYQENFNHHTAVAKALSHDVQSEVFYGTIRALLTTIQISRRRNYKLTEPPDLLPITEALISNTKPTIDLAIVAGKINWLTKVFIQNNPVTVEHLTIQSSQIIETIPKICFLFGIIDCLPCDRYDGMESGNLAVQVAILLLNDEGLTKEDRVRQVEECAQIVYQILLRCRHKGAIEAAGDAMGLLCRRLFASREETIKAIPGNILTNFLDRLENSKLGGSWS</sequence>
<dbReference type="Pfam" id="PF10350">
    <property type="entry name" value="DUF2428"/>
    <property type="match status" value="1"/>
</dbReference>
<name>A0A164GVX6_9CRUS</name>
<comment type="caution">
    <text evidence="1">The sequence shown here is derived from an EMBL/GenBank/DDBJ whole genome shotgun (WGS) entry which is preliminary data.</text>
</comment>
<dbReference type="InterPro" id="IPR019442">
    <property type="entry name" value="THADA/TRM732_DUF2428"/>
</dbReference>
<accession>A0A164GVX6</accession>
<evidence type="ECO:0000313" key="2">
    <source>
        <dbReference type="Proteomes" id="UP000076858"/>
    </source>
</evidence>
<dbReference type="PANTHER" id="PTHR14387:SF0">
    <property type="entry name" value="DUF2428 DOMAIN-CONTAINING PROTEIN"/>
    <property type="match status" value="1"/>
</dbReference>
<dbReference type="GO" id="GO:0030488">
    <property type="term" value="P:tRNA methylation"/>
    <property type="evidence" value="ECO:0007669"/>
    <property type="project" value="TreeGrafter"/>
</dbReference>
<dbReference type="GO" id="GO:0005829">
    <property type="term" value="C:cytosol"/>
    <property type="evidence" value="ECO:0007669"/>
    <property type="project" value="TreeGrafter"/>
</dbReference>
<gene>
    <name evidence="1" type="ORF">APZ42_004715</name>
</gene>
<reference evidence="1 2" key="1">
    <citation type="submission" date="2016-03" db="EMBL/GenBank/DDBJ databases">
        <title>EvidentialGene: Evidence-directed Construction of Genes on Genomes.</title>
        <authorList>
            <person name="Gilbert D.G."/>
            <person name="Choi J.-H."/>
            <person name="Mockaitis K."/>
            <person name="Colbourne J."/>
            <person name="Pfrender M."/>
        </authorList>
    </citation>
    <scope>NUCLEOTIDE SEQUENCE [LARGE SCALE GENOMIC DNA]</scope>
    <source>
        <strain evidence="1 2">Xinb3</strain>
        <tissue evidence="1">Complete organism</tissue>
    </source>
</reference>
<protein>
    <submittedName>
        <fullName evidence="1">Uncharacterized protein</fullName>
    </submittedName>
</protein>
<dbReference type="AlphaFoldDB" id="A0A164GVX6"/>
<evidence type="ECO:0000313" key="1">
    <source>
        <dbReference type="EMBL" id="KZR99419.1"/>
    </source>
</evidence>
<dbReference type="EMBL" id="LRGB01013687">
    <property type="protein sequence ID" value="KZR99419.1"/>
    <property type="molecule type" value="Genomic_DNA"/>
</dbReference>